<accession>A0A937RJL5</accession>
<dbReference type="EMBL" id="JAEACQ010000161">
    <property type="protein sequence ID" value="MBL7627563.1"/>
    <property type="molecule type" value="Genomic_DNA"/>
</dbReference>
<feature type="region of interest" description="Disordered" evidence="1">
    <location>
        <begin position="42"/>
        <end position="67"/>
    </location>
</feature>
<protein>
    <submittedName>
        <fullName evidence="2">Uncharacterized protein</fullName>
    </submittedName>
</protein>
<evidence type="ECO:0000313" key="2">
    <source>
        <dbReference type="EMBL" id="MBL7627563.1"/>
    </source>
</evidence>
<sequence>MSEHPHGHKGPTLDTWHRFLFKVANEIRTTGTVFLLAGLTSGSPLTSGAGNGRFGERQPKLYGRPSG</sequence>
<proteinExistence type="predicted"/>
<organism evidence="2 3">
    <name type="scientific">Frankia nepalensis</name>
    <dbReference type="NCBI Taxonomy" id="1836974"/>
    <lineage>
        <taxon>Bacteria</taxon>
        <taxon>Bacillati</taxon>
        <taxon>Actinomycetota</taxon>
        <taxon>Actinomycetes</taxon>
        <taxon>Frankiales</taxon>
        <taxon>Frankiaceae</taxon>
        <taxon>Frankia</taxon>
    </lineage>
</organism>
<evidence type="ECO:0000313" key="3">
    <source>
        <dbReference type="Proteomes" id="UP000604475"/>
    </source>
</evidence>
<reference evidence="2" key="1">
    <citation type="submission" date="2020-12" db="EMBL/GenBank/DDBJ databases">
        <title>Genomic characterization of non-nitrogen-fixing Frankia strains.</title>
        <authorList>
            <person name="Carlos-Shanley C."/>
            <person name="Guerra T."/>
            <person name="Hahn D."/>
        </authorList>
    </citation>
    <scope>NUCLEOTIDE SEQUENCE</scope>
    <source>
        <strain evidence="2">CN6</strain>
    </source>
</reference>
<dbReference type="Proteomes" id="UP000604475">
    <property type="component" value="Unassembled WGS sequence"/>
</dbReference>
<dbReference type="AlphaFoldDB" id="A0A937RJL5"/>
<name>A0A937RJL5_9ACTN</name>
<dbReference type="RefSeq" id="WP_202999385.1">
    <property type="nucleotide sequence ID" value="NZ_JADWYU010000098.1"/>
</dbReference>
<evidence type="ECO:0000256" key="1">
    <source>
        <dbReference type="SAM" id="MobiDB-lite"/>
    </source>
</evidence>
<comment type="caution">
    <text evidence="2">The sequence shown here is derived from an EMBL/GenBank/DDBJ whole genome shotgun (WGS) entry which is preliminary data.</text>
</comment>
<keyword evidence="3" id="KW-1185">Reference proteome</keyword>
<gene>
    <name evidence="2" type="ORF">I7412_10345</name>
</gene>